<dbReference type="AlphaFoldDB" id="A0A511T0A5"/>
<dbReference type="Proteomes" id="UP000183760">
    <property type="component" value="Unassembled WGS sequence"/>
</dbReference>
<dbReference type="STRING" id="1334629.MFUL124B02_02825"/>
<accession>A0A511T0A5</accession>
<dbReference type="EMBL" id="BJXR01000025">
    <property type="protein sequence ID" value="GEN07599.1"/>
    <property type="molecule type" value="Genomic_DNA"/>
</dbReference>
<comment type="caution">
    <text evidence="2">The sequence shown here is derived from an EMBL/GenBank/DDBJ whole genome shotgun (WGS) entry which is preliminary data.</text>
</comment>
<dbReference type="RefSeq" id="WP_143096906.1">
    <property type="nucleotide sequence ID" value="NZ_BJXR01000025.1"/>
</dbReference>
<proteinExistence type="predicted"/>
<feature type="region of interest" description="Disordered" evidence="1">
    <location>
        <begin position="70"/>
        <end position="90"/>
    </location>
</feature>
<dbReference type="Proteomes" id="UP000321514">
    <property type="component" value="Unassembled WGS sequence"/>
</dbReference>
<dbReference type="OrthoDB" id="5383450at2"/>
<evidence type="ECO:0000313" key="2">
    <source>
        <dbReference type="EMBL" id="GEN07599.1"/>
    </source>
</evidence>
<evidence type="ECO:0008006" key="6">
    <source>
        <dbReference type="Google" id="ProtNLM"/>
    </source>
</evidence>
<evidence type="ECO:0000313" key="4">
    <source>
        <dbReference type="Proteomes" id="UP000183760"/>
    </source>
</evidence>
<dbReference type="PROSITE" id="PS51257">
    <property type="entry name" value="PROKAR_LIPOPROTEIN"/>
    <property type="match status" value="1"/>
</dbReference>
<evidence type="ECO:0000313" key="5">
    <source>
        <dbReference type="Proteomes" id="UP000321514"/>
    </source>
</evidence>
<protein>
    <recommendedName>
        <fullName evidence="6">Lipoprotein</fullName>
    </recommendedName>
</protein>
<dbReference type="EMBL" id="FOIB01000001">
    <property type="protein sequence ID" value="SES85694.1"/>
    <property type="molecule type" value="Genomic_DNA"/>
</dbReference>
<evidence type="ECO:0000313" key="3">
    <source>
        <dbReference type="EMBL" id="SES85694.1"/>
    </source>
</evidence>
<keyword evidence="4" id="KW-1185">Reference proteome</keyword>
<dbReference type="InterPro" id="IPR013783">
    <property type="entry name" value="Ig-like_fold"/>
</dbReference>
<organism evidence="2 5">
    <name type="scientific">Myxococcus fulvus</name>
    <dbReference type="NCBI Taxonomy" id="33"/>
    <lineage>
        <taxon>Bacteria</taxon>
        <taxon>Pseudomonadati</taxon>
        <taxon>Myxococcota</taxon>
        <taxon>Myxococcia</taxon>
        <taxon>Myxococcales</taxon>
        <taxon>Cystobacterineae</taxon>
        <taxon>Myxococcaceae</taxon>
        <taxon>Myxococcus</taxon>
    </lineage>
</organism>
<name>A0A511T0A5_MYXFU</name>
<dbReference type="Gene3D" id="2.60.40.10">
    <property type="entry name" value="Immunoglobulins"/>
    <property type="match status" value="1"/>
</dbReference>
<reference evidence="3 4" key="1">
    <citation type="submission" date="2016-10" db="EMBL/GenBank/DDBJ databases">
        <authorList>
            <person name="Varghese N."/>
            <person name="Submissions S."/>
        </authorList>
    </citation>
    <scope>NUCLEOTIDE SEQUENCE [LARGE SCALE GENOMIC DNA]</scope>
    <source>
        <strain evidence="3 4">DSM 16525</strain>
    </source>
</reference>
<gene>
    <name evidence="2" type="ORF">MFU01_26360</name>
    <name evidence="3" type="ORF">SAMN05443572_101387</name>
</gene>
<sequence length="124" mass="13012">MLRSRSGVFLALVISALGSGCGMVVNHSPEVSAGPIPSPKTVAPGEVVQMLFEVKDPDGDGMEYYWTQSPAEPAGRFSDPRARAPTWTAPDVDGPKHFLLQVNVVDNEGGGVLGTAPSVLVRVP</sequence>
<reference evidence="2 5" key="2">
    <citation type="submission" date="2019-07" db="EMBL/GenBank/DDBJ databases">
        <title>Whole genome shotgun sequence of Myxococcus fulvus NBRC 100333.</title>
        <authorList>
            <person name="Hosoyama A."/>
            <person name="Uohara A."/>
            <person name="Ohji S."/>
            <person name="Ichikawa N."/>
        </authorList>
    </citation>
    <scope>NUCLEOTIDE SEQUENCE [LARGE SCALE GENOMIC DNA]</scope>
    <source>
        <strain evidence="2 5">NBRC 100333</strain>
    </source>
</reference>
<evidence type="ECO:0000256" key="1">
    <source>
        <dbReference type="SAM" id="MobiDB-lite"/>
    </source>
</evidence>